<dbReference type="SUPFAM" id="SSF51445">
    <property type="entry name" value="(Trans)glycosidases"/>
    <property type="match status" value="1"/>
</dbReference>
<dbReference type="HOGENOM" id="CLU_2890075_0_0_1"/>
<proteinExistence type="predicted"/>
<dbReference type="EMBL" id="CM003531">
    <property type="protein sequence ID" value="RCV23063.1"/>
    <property type="molecule type" value="Genomic_DNA"/>
</dbReference>
<dbReference type="AlphaFoldDB" id="K3Y375"/>
<evidence type="ECO:0000313" key="1">
    <source>
        <dbReference type="EMBL" id="RCV23063.1"/>
    </source>
</evidence>
<dbReference type="Gene3D" id="3.20.20.80">
    <property type="entry name" value="Glycosidases"/>
    <property type="match status" value="1"/>
</dbReference>
<dbReference type="STRING" id="4555.K3Y375"/>
<dbReference type="OrthoDB" id="65569at2759"/>
<evidence type="ECO:0000313" key="3">
    <source>
        <dbReference type="Proteomes" id="UP000004995"/>
    </source>
</evidence>
<reference evidence="1" key="2">
    <citation type="submission" date="2015-07" db="EMBL/GenBank/DDBJ databases">
        <authorList>
            <person name="Noorani M."/>
        </authorList>
    </citation>
    <scope>NUCLEOTIDE SEQUENCE</scope>
    <source>
        <strain evidence="1">Yugu1</strain>
    </source>
</reference>
<sequence length="63" mass="7174">MCAKCKEGNSATEPYIVAHHLILSHAAAVQRYRHKYQEVVCILCRQISQATLLDICVPFEIIF</sequence>
<name>K3Y375_SETIT</name>
<gene>
    <name evidence="1" type="ORF">SETIT_4G269300v2</name>
</gene>
<reference evidence="2" key="3">
    <citation type="submission" date="2018-08" db="UniProtKB">
        <authorList>
            <consortium name="EnsemblPlants"/>
        </authorList>
    </citation>
    <scope>IDENTIFICATION</scope>
    <source>
        <strain evidence="2">Yugu1</strain>
    </source>
</reference>
<organism evidence="2 3">
    <name type="scientific">Setaria italica</name>
    <name type="common">Foxtail millet</name>
    <name type="synonym">Panicum italicum</name>
    <dbReference type="NCBI Taxonomy" id="4555"/>
    <lineage>
        <taxon>Eukaryota</taxon>
        <taxon>Viridiplantae</taxon>
        <taxon>Streptophyta</taxon>
        <taxon>Embryophyta</taxon>
        <taxon>Tracheophyta</taxon>
        <taxon>Spermatophyta</taxon>
        <taxon>Magnoliopsida</taxon>
        <taxon>Liliopsida</taxon>
        <taxon>Poales</taxon>
        <taxon>Poaceae</taxon>
        <taxon>PACMAD clade</taxon>
        <taxon>Panicoideae</taxon>
        <taxon>Panicodae</taxon>
        <taxon>Paniceae</taxon>
        <taxon>Cenchrinae</taxon>
        <taxon>Setaria</taxon>
    </lineage>
</organism>
<accession>K3Y375</accession>
<evidence type="ECO:0000313" key="2">
    <source>
        <dbReference type="EnsemblPlants" id="KQL12078"/>
    </source>
</evidence>
<dbReference type="Proteomes" id="UP000004995">
    <property type="component" value="Unassembled WGS sequence"/>
</dbReference>
<dbReference type="InterPro" id="IPR017853">
    <property type="entry name" value="GH"/>
</dbReference>
<protein>
    <submittedName>
        <fullName evidence="1 2">Uncharacterized protein</fullName>
    </submittedName>
</protein>
<dbReference type="Gramene" id="KQL12078">
    <property type="protein sequence ID" value="KQL12078"/>
    <property type="gene ID" value="SETIT_008660mg"/>
</dbReference>
<keyword evidence="3" id="KW-1185">Reference proteome</keyword>
<dbReference type="EMBL" id="AGNK02002688">
    <property type="status" value="NOT_ANNOTATED_CDS"/>
    <property type="molecule type" value="Genomic_DNA"/>
</dbReference>
<dbReference type="EnsemblPlants" id="KQL12078">
    <property type="protein sequence ID" value="KQL12078"/>
    <property type="gene ID" value="SETIT_008660mg"/>
</dbReference>
<dbReference type="eggNOG" id="KOG0626">
    <property type="taxonomic scope" value="Eukaryota"/>
</dbReference>
<reference evidence="1 3" key="1">
    <citation type="journal article" date="2012" name="Nat. Biotechnol.">
        <title>Reference genome sequence of the model plant Setaria.</title>
        <authorList>
            <person name="Bennetzen J.L."/>
            <person name="Schmutz J."/>
            <person name="Wang H."/>
            <person name="Percifield R."/>
            <person name="Hawkins J."/>
            <person name="Pontaroli A.C."/>
            <person name="Estep M."/>
            <person name="Feng L."/>
            <person name="Vaughn J.N."/>
            <person name="Grimwood J."/>
            <person name="Jenkins J."/>
            <person name="Barry K."/>
            <person name="Lindquist E."/>
            <person name="Hellsten U."/>
            <person name="Deshpande S."/>
            <person name="Wang X."/>
            <person name="Wu X."/>
            <person name="Mitros T."/>
            <person name="Triplett J."/>
            <person name="Yang X."/>
            <person name="Ye C.Y."/>
            <person name="Mauro-Herrera M."/>
            <person name="Wang L."/>
            <person name="Li P."/>
            <person name="Sharma M."/>
            <person name="Sharma R."/>
            <person name="Ronald P.C."/>
            <person name="Panaud O."/>
            <person name="Kellogg E.A."/>
            <person name="Brutnell T.P."/>
            <person name="Doust A.N."/>
            <person name="Tuskan G.A."/>
            <person name="Rokhsar D."/>
            <person name="Devos K.M."/>
        </authorList>
    </citation>
    <scope>NUCLEOTIDE SEQUENCE [LARGE SCALE GENOMIC DNA]</scope>
    <source>
        <strain evidence="3">cv. Yugu1</strain>
        <strain evidence="1">Yugu1</strain>
    </source>
</reference>